<dbReference type="GO" id="GO:0003810">
    <property type="term" value="F:protein-glutamine gamma-glutamyltransferase activity"/>
    <property type="evidence" value="ECO:0007669"/>
    <property type="project" value="UniProtKB-EC"/>
</dbReference>
<organism evidence="3 4">
    <name type="scientific">Thiorhodovibrio winogradskyi</name>
    <dbReference type="NCBI Taxonomy" id="77007"/>
    <lineage>
        <taxon>Bacteria</taxon>
        <taxon>Pseudomonadati</taxon>
        <taxon>Pseudomonadota</taxon>
        <taxon>Gammaproteobacteria</taxon>
        <taxon>Chromatiales</taxon>
        <taxon>Chromatiaceae</taxon>
        <taxon>Thiorhodovibrio</taxon>
    </lineage>
</organism>
<keyword evidence="1" id="KW-0472">Membrane</keyword>
<feature type="transmembrane region" description="Helical" evidence="1">
    <location>
        <begin position="187"/>
        <end position="205"/>
    </location>
</feature>
<dbReference type="InterPro" id="IPR052901">
    <property type="entry name" value="Bact_TGase-like"/>
</dbReference>
<accession>A0ABZ0SFQ1</accession>
<evidence type="ECO:0000256" key="1">
    <source>
        <dbReference type="SAM" id="Phobius"/>
    </source>
</evidence>
<name>A0ABZ0SFQ1_9GAMM</name>
<dbReference type="Pfam" id="PF13559">
    <property type="entry name" value="DUF4129"/>
    <property type="match status" value="1"/>
</dbReference>
<dbReference type="EMBL" id="CP121472">
    <property type="protein sequence ID" value="WPL19344.1"/>
    <property type="molecule type" value="Genomic_DNA"/>
</dbReference>
<keyword evidence="4" id="KW-1185">Reference proteome</keyword>
<feature type="domain" description="Transglutaminase-like" evidence="2">
    <location>
        <begin position="426"/>
        <end position="497"/>
    </location>
</feature>
<proteinExistence type="predicted"/>
<feature type="transmembrane region" description="Helical" evidence="1">
    <location>
        <begin position="571"/>
        <end position="591"/>
    </location>
</feature>
<protein>
    <submittedName>
        <fullName evidence="3">Protein-glutamine gamma-glutamyltransferase</fullName>
        <ecNumber evidence="3">2.3.2.13</ecNumber>
    </submittedName>
</protein>
<feature type="transmembrane region" description="Helical" evidence="1">
    <location>
        <begin position="34"/>
        <end position="53"/>
    </location>
</feature>
<dbReference type="InterPro" id="IPR021878">
    <property type="entry name" value="TgpA_N"/>
</dbReference>
<feature type="transmembrane region" description="Helical" evidence="1">
    <location>
        <begin position="106"/>
        <end position="123"/>
    </location>
</feature>
<dbReference type="Pfam" id="PF01841">
    <property type="entry name" value="Transglut_core"/>
    <property type="match status" value="1"/>
</dbReference>
<dbReference type="Gene3D" id="3.10.620.30">
    <property type="match status" value="1"/>
</dbReference>
<dbReference type="InterPro" id="IPR025403">
    <property type="entry name" value="TgpA-like_C"/>
</dbReference>
<keyword evidence="1" id="KW-1133">Transmembrane helix</keyword>
<evidence type="ECO:0000313" key="4">
    <source>
        <dbReference type="Proteomes" id="UP001432180"/>
    </source>
</evidence>
<dbReference type="PANTHER" id="PTHR42736:SF1">
    <property type="entry name" value="PROTEIN-GLUTAMINE GAMMA-GLUTAMYLTRANSFERASE"/>
    <property type="match status" value="1"/>
</dbReference>
<dbReference type="SMART" id="SM00460">
    <property type="entry name" value="TGc"/>
    <property type="match status" value="1"/>
</dbReference>
<dbReference type="Pfam" id="PF11992">
    <property type="entry name" value="TgpA_N"/>
    <property type="match status" value="1"/>
</dbReference>
<feature type="transmembrane region" description="Helical" evidence="1">
    <location>
        <begin position="12"/>
        <end position="29"/>
    </location>
</feature>
<dbReference type="InterPro" id="IPR038765">
    <property type="entry name" value="Papain-like_cys_pep_sf"/>
</dbReference>
<sequence length="684" mass="75771">MTGESVPDRLQIGLLSMLLALAALPLLFYMKAPVAGYIALLLLARVAVLWRPALTPGRWPLVALALLGVGVVLAAYRELAGQDAGTALLLTMMVLKTLEIRGMRDLRVSLLLFGFLLVVAFLFNQSPLFAIYLGVLLLGSFALLADLSAVRPASITAATANASRYGARIFADRQAWFKRLRTAGRRALVLSAQAVPLAALLFVLFPRLDSPLWSLGLERERAKTGVSDSLELGNFSELVRSGAVAFHAYFDQPLPVEPSQLYWRGPVLWQTDGRGWEPGDDALMDELPADIEPLGERLDYAIVMEPTEQRWIFALDLPLAAPADARLTRDARLVAKERLQELKRFELRSALKYRSLALTPPERELALEVPERMITPRMRLLVGEWREQGGGARAIVARALAHINQEAFRYTLRPPPLGANPVDDFLFETRAGYCEHYASSFALLMRLADIPARLVVGYLGAERNPLGGHYLVRQSDAHAWAEVWLEDSGWTRVDPTAAVAPERVDNDAELADLGGAAPLRFRVTRDSALGRLAHSLRLLVDAGNAAWNNWVVNFSSTRQQRLLEALGLEHLGTYGLVLGLASGGAALMLLLHALLARRRWPADPVERSYARLCQRLARVGLAREPGEGPRDYLRRVAKARPDLAQALYAWLAFYLPLRFGGAKNGQAQQALIQRERRMIIRRKV</sequence>
<dbReference type="PANTHER" id="PTHR42736">
    <property type="entry name" value="PROTEIN-GLUTAMINE GAMMA-GLUTAMYLTRANSFERASE"/>
    <property type="match status" value="1"/>
</dbReference>
<evidence type="ECO:0000313" key="3">
    <source>
        <dbReference type="EMBL" id="WPL19344.1"/>
    </source>
</evidence>
<feature type="transmembrane region" description="Helical" evidence="1">
    <location>
        <begin position="59"/>
        <end position="76"/>
    </location>
</feature>
<gene>
    <name evidence="3" type="primary">tgpA_2</name>
    <name evidence="3" type="ORF">Thiowin_04461</name>
</gene>
<dbReference type="EC" id="2.3.2.13" evidence="3"/>
<feature type="transmembrane region" description="Helical" evidence="1">
    <location>
        <begin position="129"/>
        <end position="147"/>
    </location>
</feature>
<evidence type="ECO:0000259" key="2">
    <source>
        <dbReference type="SMART" id="SM00460"/>
    </source>
</evidence>
<dbReference type="SUPFAM" id="SSF54001">
    <property type="entry name" value="Cysteine proteinases"/>
    <property type="match status" value="1"/>
</dbReference>
<keyword evidence="1" id="KW-0812">Transmembrane</keyword>
<dbReference type="Proteomes" id="UP001432180">
    <property type="component" value="Chromosome"/>
</dbReference>
<keyword evidence="3" id="KW-0808">Transferase</keyword>
<keyword evidence="3" id="KW-0012">Acyltransferase</keyword>
<dbReference type="InterPro" id="IPR002931">
    <property type="entry name" value="Transglutaminase-like"/>
</dbReference>
<reference evidence="3 4" key="1">
    <citation type="journal article" date="2023" name="Microorganisms">
        <title>Thiorhodovibrio frisius and Trv. litoralis spp. nov., Two Novel Members from a Clade of Fastidious Purple Sulfur Bacteria That Exhibit Unique Red-Shifted Light-Harvesting Capabilities.</title>
        <authorList>
            <person name="Methner A."/>
            <person name="Kuzyk S.B."/>
            <person name="Petersen J."/>
            <person name="Bauer S."/>
            <person name="Brinkmann H."/>
            <person name="Sichau K."/>
            <person name="Wanner G."/>
            <person name="Wolf J."/>
            <person name="Neumann-Schaal M."/>
            <person name="Henke P."/>
            <person name="Tank M."/>
            <person name="Sproer C."/>
            <person name="Bunk B."/>
            <person name="Overmann J."/>
        </authorList>
    </citation>
    <scope>NUCLEOTIDE SEQUENCE [LARGE SCALE GENOMIC DNA]</scope>
    <source>
        <strain evidence="3 4">DSM 6702</strain>
    </source>
</reference>